<accession>A0A7X2P5U3</accession>
<name>A0A7X2P5U3_9FIRM</name>
<proteinExistence type="predicted"/>
<dbReference type="PANTHER" id="PTHR36832:SF1">
    <property type="entry name" value="SLR1174 PROTEIN"/>
    <property type="match status" value="1"/>
</dbReference>
<keyword evidence="1" id="KW-1133">Transmembrane helix</keyword>
<evidence type="ECO:0008006" key="4">
    <source>
        <dbReference type="Google" id="ProtNLM"/>
    </source>
</evidence>
<dbReference type="RefSeq" id="WP_154432912.1">
    <property type="nucleotide sequence ID" value="NZ_VUMS01000029.1"/>
</dbReference>
<keyword evidence="1" id="KW-0812">Transmembrane</keyword>
<gene>
    <name evidence="2" type="ORF">FYJ57_12650</name>
</gene>
<keyword evidence="1" id="KW-0472">Membrane</keyword>
<feature type="transmembrane region" description="Helical" evidence="1">
    <location>
        <begin position="63"/>
        <end position="80"/>
    </location>
</feature>
<dbReference type="PANTHER" id="PTHR36832">
    <property type="entry name" value="SLR1174 PROTEIN-RELATED"/>
    <property type="match status" value="1"/>
</dbReference>
<evidence type="ECO:0000313" key="3">
    <source>
        <dbReference type="Proteomes" id="UP000440513"/>
    </source>
</evidence>
<evidence type="ECO:0000256" key="1">
    <source>
        <dbReference type="SAM" id="Phobius"/>
    </source>
</evidence>
<sequence length="272" mass="31223">MRASRGISIHTGMAFLRNEFYNMSIYRVSFWINLFYTFLMMYSVGYVWRALYAANPNVSGVPLPQMISYAVLGVALEAILHPRNGPQIYIMEQVRKGTIEMDIMKPIDFQFYMFAKNMGSIAVRFLFLVLPSLIVAFFLFSLKLLDLSALFGFLCSLVFSIIVSFFLNFILGLLSMITMNIRNINWGYNALLRFFSGQMVPLWIFPSALGVISDFLPFRCIYAIPMSIYIGNYAGMDMLRELGVQFTWIFVLGLLSRLLMKRVFARVMIQGG</sequence>
<dbReference type="AlphaFoldDB" id="A0A7X2P5U3"/>
<reference evidence="2 3" key="1">
    <citation type="submission" date="2019-08" db="EMBL/GenBank/DDBJ databases">
        <title>In-depth cultivation of the pig gut microbiome towards novel bacterial diversity and tailored functional studies.</title>
        <authorList>
            <person name="Wylensek D."/>
            <person name="Hitch T.C.A."/>
            <person name="Clavel T."/>
        </authorList>
    </citation>
    <scope>NUCLEOTIDE SEQUENCE [LARGE SCALE GENOMIC DNA]</scope>
    <source>
        <strain evidence="2 3">BSM-380-WT-5A</strain>
    </source>
</reference>
<feature type="transmembrane region" description="Helical" evidence="1">
    <location>
        <begin position="30"/>
        <end position="51"/>
    </location>
</feature>
<protein>
    <recommendedName>
        <fullName evidence="4">ABC transporter permease</fullName>
    </recommendedName>
</protein>
<comment type="caution">
    <text evidence="2">The sequence shown here is derived from an EMBL/GenBank/DDBJ whole genome shotgun (WGS) entry which is preliminary data.</text>
</comment>
<keyword evidence="3" id="KW-1185">Reference proteome</keyword>
<dbReference type="EMBL" id="VUMS01000029">
    <property type="protein sequence ID" value="MST67542.1"/>
    <property type="molecule type" value="Genomic_DNA"/>
</dbReference>
<organism evidence="2 3">
    <name type="scientific">Oliverpabstia intestinalis</name>
    <dbReference type="NCBI Taxonomy" id="2606633"/>
    <lineage>
        <taxon>Bacteria</taxon>
        <taxon>Bacillati</taxon>
        <taxon>Bacillota</taxon>
        <taxon>Clostridia</taxon>
        <taxon>Lachnospirales</taxon>
        <taxon>Lachnospiraceae</taxon>
        <taxon>Oliverpabstia</taxon>
    </lineage>
</organism>
<feature type="transmembrane region" description="Helical" evidence="1">
    <location>
        <begin position="242"/>
        <end position="260"/>
    </location>
</feature>
<dbReference type="InterPro" id="IPR010390">
    <property type="entry name" value="ABC-2_transporter-like"/>
</dbReference>
<feature type="transmembrane region" description="Helical" evidence="1">
    <location>
        <begin position="121"/>
        <end position="142"/>
    </location>
</feature>
<evidence type="ECO:0000313" key="2">
    <source>
        <dbReference type="EMBL" id="MST67542.1"/>
    </source>
</evidence>
<dbReference type="Pfam" id="PF06182">
    <property type="entry name" value="ABC2_membrane_6"/>
    <property type="match status" value="1"/>
</dbReference>
<dbReference type="Proteomes" id="UP000440513">
    <property type="component" value="Unassembled WGS sequence"/>
</dbReference>
<feature type="transmembrane region" description="Helical" evidence="1">
    <location>
        <begin position="148"/>
        <end position="181"/>
    </location>
</feature>